<evidence type="ECO:0000313" key="2">
    <source>
        <dbReference type="EMBL" id="KAF5374790.1"/>
    </source>
</evidence>
<dbReference type="Proteomes" id="UP000559256">
    <property type="component" value="Unassembled WGS sequence"/>
</dbReference>
<keyword evidence="3" id="KW-1185">Reference proteome</keyword>
<name>A0A8H5H1P0_9AGAR</name>
<proteinExistence type="predicted"/>
<comment type="caution">
    <text evidence="2">The sequence shown here is derived from an EMBL/GenBank/DDBJ whole genome shotgun (WGS) entry which is preliminary data.</text>
</comment>
<dbReference type="AlphaFoldDB" id="A0A8H5H1P0"/>
<evidence type="ECO:0000256" key="1">
    <source>
        <dbReference type="SAM" id="MobiDB-lite"/>
    </source>
</evidence>
<gene>
    <name evidence="2" type="ORF">D9758_000218</name>
</gene>
<feature type="compositionally biased region" description="Low complexity" evidence="1">
    <location>
        <begin position="38"/>
        <end position="58"/>
    </location>
</feature>
<accession>A0A8H5H1P0</accession>
<feature type="compositionally biased region" description="Polar residues" evidence="1">
    <location>
        <begin position="24"/>
        <end position="37"/>
    </location>
</feature>
<organism evidence="2 3">
    <name type="scientific">Tetrapyrgos nigripes</name>
    <dbReference type="NCBI Taxonomy" id="182062"/>
    <lineage>
        <taxon>Eukaryota</taxon>
        <taxon>Fungi</taxon>
        <taxon>Dikarya</taxon>
        <taxon>Basidiomycota</taxon>
        <taxon>Agaricomycotina</taxon>
        <taxon>Agaricomycetes</taxon>
        <taxon>Agaricomycetidae</taxon>
        <taxon>Agaricales</taxon>
        <taxon>Marasmiineae</taxon>
        <taxon>Marasmiaceae</taxon>
        <taxon>Tetrapyrgos</taxon>
    </lineage>
</organism>
<dbReference type="OrthoDB" id="3258400at2759"/>
<protein>
    <submittedName>
        <fullName evidence="2">Uncharacterized protein</fullName>
    </submittedName>
</protein>
<dbReference type="EMBL" id="JAACJM010000001">
    <property type="protein sequence ID" value="KAF5374790.1"/>
    <property type="molecule type" value="Genomic_DNA"/>
</dbReference>
<sequence>MDSLPIHAPTPRAGGSMPVLDPSFSAQAPHTESMQFFSTPSELLSGLGGSSQPSTSSSIDPIVQTRPVRGDTKLGTRLVPPEPETGISSHEKKRQYLECLEQYIIYLHDQLSLIGVEPVVLERAAQQQKGLSSQSIRTLLVHMENDNRKLSAKVLEEEQRFINLREAYLQQESSSAEPYPSTNAAEYSYIQSQPPFYPG</sequence>
<evidence type="ECO:0000313" key="3">
    <source>
        <dbReference type="Proteomes" id="UP000559256"/>
    </source>
</evidence>
<reference evidence="2 3" key="1">
    <citation type="journal article" date="2020" name="ISME J.">
        <title>Uncovering the hidden diversity of litter-decomposition mechanisms in mushroom-forming fungi.</title>
        <authorList>
            <person name="Floudas D."/>
            <person name="Bentzer J."/>
            <person name="Ahren D."/>
            <person name="Johansson T."/>
            <person name="Persson P."/>
            <person name="Tunlid A."/>
        </authorList>
    </citation>
    <scope>NUCLEOTIDE SEQUENCE [LARGE SCALE GENOMIC DNA]</scope>
    <source>
        <strain evidence="2 3">CBS 291.85</strain>
    </source>
</reference>
<feature type="region of interest" description="Disordered" evidence="1">
    <location>
        <begin position="1"/>
        <end position="62"/>
    </location>
</feature>